<evidence type="ECO:0000256" key="1">
    <source>
        <dbReference type="SAM" id="MobiDB-lite"/>
    </source>
</evidence>
<dbReference type="PANTHER" id="PTHR34693:SF1">
    <property type="entry name" value="PROTEIN PAR32"/>
    <property type="match status" value="1"/>
</dbReference>
<evidence type="ECO:0000313" key="3">
    <source>
        <dbReference type="Proteomes" id="UP001365542"/>
    </source>
</evidence>
<keyword evidence="3" id="KW-1185">Reference proteome</keyword>
<dbReference type="AlphaFoldDB" id="A0AAV9XU47"/>
<dbReference type="PANTHER" id="PTHR34693">
    <property type="entry name" value="PROTEIN PAR32"/>
    <property type="match status" value="1"/>
</dbReference>
<proteinExistence type="predicted"/>
<reference evidence="2 3" key="1">
    <citation type="submission" date="2019-10" db="EMBL/GenBank/DDBJ databases">
        <authorList>
            <person name="Palmer J.M."/>
        </authorList>
    </citation>
    <scope>NUCLEOTIDE SEQUENCE [LARGE SCALE GENOMIC DNA]</scope>
    <source>
        <strain evidence="2 3">TWF694</strain>
    </source>
</reference>
<sequence>MSAPTYVRSGRGGAGNFAPKAAPKPVEVEMKSNTDLQNIDLEAQKPTDPADATSVVDAPGSTPAPQYKTYARGGAGNWYEPAALKQTGTFTSGNTVTEVVATSDNVVASEKRSSRVWQGRGGAGNWEADQQIKEEIRRKSQVAQLDDETRAALREEARIEAEKEIQFPKSAHVHVPHLDKHHNLGDEVHDI</sequence>
<evidence type="ECO:0000313" key="2">
    <source>
        <dbReference type="EMBL" id="KAK6544462.1"/>
    </source>
</evidence>
<gene>
    <name evidence="2" type="ORF">TWF694_001157</name>
</gene>
<protein>
    <submittedName>
        <fullName evidence="2">Uncharacterized protein</fullName>
    </submittedName>
</protein>
<comment type="caution">
    <text evidence="2">The sequence shown here is derived from an EMBL/GenBank/DDBJ whole genome shotgun (WGS) entry which is preliminary data.</text>
</comment>
<organism evidence="2 3">
    <name type="scientific">Orbilia ellipsospora</name>
    <dbReference type="NCBI Taxonomy" id="2528407"/>
    <lineage>
        <taxon>Eukaryota</taxon>
        <taxon>Fungi</taxon>
        <taxon>Dikarya</taxon>
        <taxon>Ascomycota</taxon>
        <taxon>Pezizomycotina</taxon>
        <taxon>Orbiliomycetes</taxon>
        <taxon>Orbiliales</taxon>
        <taxon>Orbiliaceae</taxon>
        <taxon>Orbilia</taxon>
    </lineage>
</organism>
<accession>A0AAV9XU47</accession>
<feature type="region of interest" description="Disordered" evidence="1">
    <location>
        <begin position="1"/>
        <end position="65"/>
    </location>
</feature>
<name>A0AAV9XU47_9PEZI</name>
<dbReference type="EMBL" id="JAVHJO010000001">
    <property type="protein sequence ID" value="KAK6544462.1"/>
    <property type="molecule type" value="Genomic_DNA"/>
</dbReference>
<dbReference type="InterPro" id="IPR053203">
    <property type="entry name" value="Cisplatin_resist-associated"/>
</dbReference>
<dbReference type="Proteomes" id="UP001365542">
    <property type="component" value="Unassembled WGS sequence"/>
</dbReference>